<feature type="domain" description="COR" evidence="2">
    <location>
        <begin position="266"/>
        <end position="414"/>
    </location>
</feature>
<dbReference type="Pfam" id="PF16095">
    <property type="entry name" value="COR-A"/>
    <property type="match status" value="1"/>
</dbReference>
<gene>
    <name evidence="3" type="ORF">MCOR_24271</name>
</gene>
<evidence type="ECO:0000313" key="3">
    <source>
        <dbReference type="EMBL" id="CAC5389054.1"/>
    </source>
</evidence>
<dbReference type="PANTHER" id="PTHR47679:SF2">
    <property type="entry name" value="C-TERMINAL OF ROC (COR) DOMAIN-CONTAINING PROTEIN"/>
    <property type="match status" value="1"/>
</dbReference>
<dbReference type="PANTHER" id="PTHR47679">
    <property type="entry name" value="PROTEIN TORNADO 1"/>
    <property type="match status" value="1"/>
</dbReference>
<dbReference type="Gene3D" id="1.10.10.10">
    <property type="entry name" value="Winged helix-like DNA-binding domain superfamily/Winged helix DNA-binding domain"/>
    <property type="match status" value="1"/>
</dbReference>
<dbReference type="OrthoDB" id="6078042at2759"/>
<reference evidence="3 4" key="1">
    <citation type="submission" date="2020-06" db="EMBL/GenBank/DDBJ databases">
        <authorList>
            <person name="Li R."/>
            <person name="Bekaert M."/>
        </authorList>
    </citation>
    <scope>NUCLEOTIDE SEQUENCE [LARGE SCALE GENOMIC DNA]</scope>
    <source>
        <strain evidence="4">wild</strain>
    </source>
</reference>
<protein>
    <recommendedName>
        <fullName evidence="2">COR domain-containing protein</fullName>
    </recommendedName>
</protein>
<dbReference type="SUPFAM" id="SSF52540">
    <property type="entry name" value="P-loop containing nucleoside triphosphate hydrolases"/>
    <property type="match status" value="1"/>
</dbReference>
<dbReference type="PRINTS" id="PR00449">
    <property type="entry name" value="RASTRNSFRMNG"/>
</dbReference>
<dbReference type="InterPro" id="IPR027417">
    <property type="entry name" value="P-loop_NTPase"/>
</dbReference>
<evidence type="ECO:0000313" key="4">
    <source>
        <dbReference type="Proteomes" id="UP000507470"/>
    </source>
</evidence>
<dbReference type="EMBL" id="CACVKT020004316">
    <property type="protein sequence ID" value="CAC5389054.1"/>
    <property type="molecule type" value="Genomic_DNA"/>
</dbReference>
<dbReference type="InterPro" id="IPR032171">
    <property type="entry name" value="COR-A"/>
</dbReference>
<keyword evidence="1" id="KW-0677">Repeat</keyword>
<dbReference type="InterPro" id="IPR036388">
    <property type="entry name" value="WH-like_DNA-bd_sf"/>
</dbReference>
<evidence type="ECO:0000256" key="1">
    <source>
        <dbReference type="ARBA" id="ARBA00022737"/>
    </source>
</evidence>
<dbReference type="AlphaFoldDB" id="A0A6J8C1Q4"/>
<evidence type="ECO:0000259" key="2">
    <source>
        <dbReference type="Pfam" id="PF16095"/>
    </source>
</evidence>
<accession>A0A6J8C1Q4</accession>
<keyword evidence="4" id="KW-1185">Reference proteome</keyword>
<proteinExistence type="predicted"/>
<dbReference type="Gene3D" id="3.40.50.300">
    <property type="entry name" value="P-loop containing nucleotide triphosphate hydrolases"/>
    <property type="match status" value="1"/>
</dbReference>
<name>A0A6J8C1Q4_MYTCO</name>
<organism evidence="3 4">
    <name type="scientific">Mytilus coruscus</name>
    <name type="common">Sea mussel</name>
    <dbReference type="NCBI Taxonomy" id="42192"/>
    <lineage>
        <taxon>Eukaryota</taxon>
        <taxon>Metazoa</taxon>
        <taxon>Spiralia</taxon>
        <taxon>Lophotrochozoa</taxon>
        <taxon>Mollusca</taxon>
        <taxon>Bivalvia</taxon>
        <taxon>Autobranchia</taxon>
        <taxon>Pteriomorphia</taxon>
        <taxon>Mytilida</taxon>
        <taxon>Mytiloidea</taxon>
        <taxon>Mytilidae</taxon>
        <taxon>Mytilinae</taxon>
        <taxon>Mytilus</taxon>
    </lineage>
</organism>
<sequence>MPETIKQMAKHDREEFLKASKSGTTQRYCIRVIIVGGSSAGKTCLLRRLMKKPIEDVISTDGLDIEKRKCQVDIKTGEWHFPTIDEESYSVWPDQNRQFADCGFWDFAGQKEFYATHQTFLTNAVYLLAVDISKDFSKKTYNEMLKGTFDNIGEITDFWLDYIHCYWTDVYNASGQCNKQLELNPPVVIVCTGIDKIPSAKREERKQNFQDNLSKILSVHAKRRHLRKTHFLSNIFSSDNGEEFEILRKDIFDQAKALPNWGENFPTRWICLEKEIHRKISEAKYTMSYDYAIQLATCCSFPNLKQTTSELDSFLKYEHDIGNIIFFVDVKDFIVLDPKWLVDVFKCFVSNQYKNELINMPEWSELEEKGKLSKNLIEKLLKKVPHLSLMKHKTFVLQIMEKLDIIVRPRNDEASHVFYIPCMIKSAALSDISRAIGADKCKKKTSWFMLEFDFLPPSYFNHILVNFVREKRLSIGKDNQLCIYRNIGLFDINDSRTQVLMICLSKNAIAMQVLQWNLESHCYSDIKNKLIDLVRSMKLRYCINITCEKKFICSEGKFFTKEGRVGLDTVLAESEYRCTEHKNTHPSKDIFNSWLTVC</sequence>
<dbReference type="Pfam" id="PF08477">
    <property type="entry name" value="Roc"/>
    <property type="match status" value="1"/>
</dbReference>
<dbReference type="Proteomes" id="UP000507470">
    <property type="component" value="Unassembled WGS sequence"/>
</dbReference>